<evidence type="ECO:0000256" key="2">
    <source>
        <dbReference type="SAM" id="MobiDB-lite"/>
    </source>
</evidence>
<protein>
    <recommendedName>
        <fullName evidence="3">Reverse transcriptase domain-containing protein</fullName>
    </recommendedName>
</protein>
<feature type="domain" description="Reverse transcriptase" evidence="3">
    <location>
        <begin position="675"/>
        <end position="951"/>
    </location>
</feature>
<dbReference type="InterPro" id="IPR000477">
    <property type="entry name" value="RT_dom"/>
</dbReference>
<sequence>MNVNDDNNQQSKIKCHGNRRDQRFRRKCRKSGMEPTEIKKLLESNKSKQSTTTATIDLNKRKRNISLQELRANSTVPKSTSSISILQPSSKKAKQQIETTTTTTRLNKRKRNISLQELRANSVVPKSTSSISIRQPSPKKAKQQTTTTRMPMIQHNNNNNILNYVYRRPMYLQRSSWILFQTLSKRLNCSLNDKHKQYIYTRLTILDQKYCLEVHLKLCKSFLEIDYEECYWPEEVRLFSKTDDPERCYQYLTNYIEQLNEQINQYQIELTNQLSSYSMIPISIDQVDTCLKEYVDHQRQYLLTRNNKQLAKFQDEIQAKNLYETIMTSCPNLKSDQFIHQLISIRERQIQILEELLQFEMRILYKFLPPELDQLEKIVAPITYIPLNNERKTIELNNKRYKMIQDAKRQWLHISLSVYETKLQEYNQQLESILSNNTSFEGTSLLNDISRYVTYRTNEMKQSLSSRMSIFRNKLIQHRKQVTLKNNVISVSPEPYLDLISNPFTKREWQYLSFGPSYIRTNQSAIRPRKQQEIEIKSEHKDIFTKVQNNLTEYHHVPRKHVIFQEYSDQLLDYLNSCYFAPLPYKDHIEACEQSQITASIRNKIKKFKLIIRVTDKSNNFYIGSAIEFEKKVQQYFMDTNAFRVIKENPLPEILNKVTELLNNLRSKKFILQWQYNEMVPDRKTTELAHLYFNPKTHKDGIPLRPIENTIHAPTTNISKFLDKILRPIFDDKCKKTTIVDGAHLICAMNTYANKGPMKPTTLFCTFDIRNLYTMLPQEEALNILVEFLHMHGYRKVKGIPLDSIRKLASVVLKENVFVYDNKFYKQTTGGAMGSSFTLTLANIFMWKWQRELVRRQDISGEFFGRYIDDIFMTWNSSEDELKILLNEANQWHPNIKLDYKISQSLPFLDVLLTNNNGILSTSVYHKPNAQPYVVPFTSDHPRHVFVNIIQTLLKRAVRYSSAFEILNYERRSIKLTLLYNGYPSSFIDQQFHKFFDEFIYATSILSFIENEQQYIHLRHEILGQPTPQQSQTASRAATADVDNDQTDVTVETTSRESPEKIQKKPINYADRLFLHYKHEKRFQPVKRNIHQIYQNVFKNTPAMDLRIIVGNRNRRDAKNELIRKRPKRSLLQCKQIRTKYQKMLGKLLS</sequence>
<feature type="region of interest" description="Disordered" evidence="2">
    <location>
        <begin position="1026"/>
        <end position="1059"/>
    </location>
</feature>
<evidence type="ECO:0000259" key="3">
    <source>
        <dbReference type="PROSITE" id="PS50878"/>
    </source>
</evidence>
<feature type="compositionally biased region" description="Basic residues" evidence="2">
    <location>
        <begin position="13"/>
        <end position="22"/>
    </location>
</feature>
<feature type="region of interest" description="Disordered" evidence="2">
    <location>
        <begin position="79"/>
        <end position="100"/>
    </location>
</feature>
<feature type="compositionally biased region" description="Low complexity" evidence="2">
    <location>
        <begin position="1029"/>
        <end position="1040"/>
    </location>
</feature>
<name>A0A819N181_9BILA</name>
<accession>A0A819N181</accession>
<comment type="caution">
    <text evidence="4">The sequence shown here is derived from an EMBL/GenBank/DDBJ whole genome shotgun (WGS) entry which is preliminary data.</text>
</comment>
<feature type="compositionally biased region" description="Polar residues" evidence="2">
    <location>
        <begin position="126"/>
        <end position="135"/>
    </location>
</feature>
<dbReference type="PROSITE" id="PS50878">
    <property type="entry name" value="RT_POL"/>
    <property type="match status" value="1"/>
</dbReference>
<feature type="coiled-coil region" evidence="1">
    <location>
        <begin position="249"/>
        <end position="276"/>
    </location>
</feature>
<evidence type="ECO:0000256" key="1">
    <source>
        <dbReference type="SAM" id="Coils"/>
    </source>
</evidence>
<dbReference type="EMBL" id="CAJOAY010002904">
    <property type="protein sequence ID" value="CAF3988203.1"/>
    <property type="molecule type" value="Genomic_DNA"/>
</dbReference>
<evidence type="ECO:0000313" key="5">
    <source>
        <dbReference type="Proteomes" id="UP000663881"/>
    </source>
</evidence>
<reference evidence="4" key="1">
    <citation type="submission" date="2021-02" db="EMBL/GenBank/DDBJ databases">
        <authorList>
            <person name="Nowell W R."/>
        </authorList>
    </citation>
    <scope>NUCLEOTIDE SEQUENCE</scope>
</reference>
<dbReference type="PANTHER" id="PTHR21301">
    <property type="entry name" value="REVERSE TRANSCRIPTASE"/>
    <property type="match status" value="1"/>
</dbReference>
<feature type="compositionally biased region" description="Polar residues" evidence="2">
    <location>
        <begin position="1"/>
        <end position="12"/>
    </location>
</feature>
<feature type="region of interest" description="Disordered" evidence="2">
    <location>
        <begin position="126"/>
        <end position="147"/>
    </location>
</feature>
<keyword evidence="1" id="KW-0175">Coiled coil</keyword>
<dbReference type="PANTHER" id="PTHR21301:SF10">
    <property type="entry name" value="REVERSE TRANSCRIPTASE DOMAIN-CONTAINING PROTEIN"/>
    <property type="match status" value="1"/>
</dbReference>
<proteinExistence type="predicted"/>
<evidence type="ECO:0000313" key="4">
    <source>
        <dbReference type="EMBL" id="CAF3988203.1"/>
    </source>
</evidence>
<dbReference type="AlphaFoldDB" id="A0A819N181"/>
<organism evidence="4 5">
    <name type="scientific">Adineta steineri</name>
    <dbReference type="NCBI Taxonomy" id="433720"/>
    <lineage>
        <taxon>Eukaryota</taxon>
        <taxon>Metazoa</taxon>
        <taxon>Spiralia</taxon>
        <taxon>Gnathifera</taxon>
        <taxon>Rotifera</taxon>
        <taxon>Eurotatoria</taxon>
        <taxon>Bdelloidea</taxon>
        <taxon>Adinetida</taxon>
        <taxon>Adinetidae</taxon>
        <taxon>Adineta</taxon>
    </lineage>
</organism>
<dbReference type="Proteomes" id="UP000663881">
    <property type="component" value="Unassembled WGS sequence"/>
</dbReference>
<gene>
    <name evidence="4" type="ORF">OKA104_LOCUS29056</name>
</gene>
<dbReference type="Pfam" id="PF26215">
    <property type="entry name" value="HTH_animal"/>
    <property type="match status" value="1"/>
</dbReference>
<feature type="region of interest" description="Disordered" evidence="2">
    <location>
        <begin position="1"/>
        <end position="22"/>
    </location>
</feature>
<feature type="compositionally biased region" description="Low complexity" evidence="2">
    <location>
        <begin position="79"/>
        <end position="90"/>
    </location>
</feature>
<dbReference type="InterPro" id="IPR058912">
    <property type="entry name" value="HTH_animal"/>
</dbReference>